<gene>
    <name evidence="2" type="ORF">CCMP2556_LOCUS51848</name>
    <name evidence="3" type="ORF">CCMP2556_LOCUS51902</name>
</gene>
<dbReference type="Proteomes" id="UP001642484">
    <property type="component" value="Unassembled WGS sequence"/>
</dbReference>
<accession>A0ABP0SH83</accession>
<sequence length="113" mass="12053">MIWQGLRLVASSLLGPVLDLVLVDVAALGVVLELVAALGVVFAWGVAAVAWPMLSGQELGKFLQDLTKAVEKVLSENLVIMDAEPPGLQAIQSNRSASGKATSWVGPWFRTWI</sequence>
<feature type="transmembrane region" description="Helical" evidence="1">
    <location>
        <begin position="20"/>
        <end position="51"/>
    </location>
</feature>
<keyword evidence="1" id="KW-1133">Transmembrane helix</keyword>
<organism evidence="2 4">
    <name type="scientific">Durusdinium trenchii</name>
    <dbReference type="NCBI Taxonomy" id="1381693"/>
    <lineage>
        <taxon>Eukaryota</taxon>
        <taxon>Sar</taxon>
        <taxon>Alveolata</taxon>
        <taxon>Dinophyceae</taxon>
        <taxon>Suessiales</taxon>
        <taxon>Symbiodiniaceae</taxon>
        <taxon>Durusdinium</taxon>
    </lineage>
</organism>
<keyword evidence="1" id="KW-0472">Membrane</keyword>
<keyword evidence="1" id="KW-0812">Transmembrane</keyword>
<evidence type="ECO:0000313" key="4">
    <source>
        <dbReference type="Proteomes" id="UP001642484"/>
    </source>
</evidence>
<name>A0ABP0SH83_9DINO</name>
<keyword evidence="4" id="KW-1185">Reference proteome</keyword>
<proteinExistence type="predicted"/>
<evidence type="ECO:0000313" key="3">
    <source>
        <dbReference type="EMBL" id="CAK9111893.1"/>
    </source>
</evidence>
<dbReference type="EMBL" id="CAXAMN010027595">
    <property type="protein sequence ID" value="CAK9111746.1"/>
    <property type="molecule type" value="Genomic_DNA"/>
</dbReference>
<evidence type="ECO:0000256" key="1">
    <source>
        <dbReference type="SAM" id="Phobius"/>
    </source>
</evidence>
<evidence type="ECO:0000313" key="2">
    <source>
        <dbReference type="EMBL" id="CAK9111746.1"/>
    </source>
</evidence>
<protein>
    <submittedName>
        <fullName evidence="2">Uncharacterized protein</fullName>
    </submittedName>
</protein>
<dbReference type="EMBL" id="CAXAMN010027628">
    <property type="protein sequence ID" value="CAK9111893.1"/>
    <property type="molecule type" value="Genomic_DNA"/>
</dbReference>
<comment type="caution">
    <text evidence="2">The sequence shown here is derived from an EMBL/GenBank/DDBJ whole genome shotgun (WGS) entry which is preliminary data.</text>
</comment>
<reference evidence="2 4" key="1">
    <citation type="submission" date="2024-02" db="EMBL/GenBank/DDBJ databases">
        <authorList>
            <person name="Chen Y."/>
            <person name="Shah S."/>
            <person name="Dougan E. K."/>
            <person name="Thang M."/>
            <person name="Chan C."/>
        </authorList>
    </citation>
    <scope>NUCLEOTIDE SEQUENCE [LARGE SCALE GENOMIC DNA]</scope>
</reference>